<dbReference type="AlphaFoldDB" id="A0A6M0QB39"/>
<reference evidence="1 2" key="1">
    <citation type="submission" date="2020-02" db="EMBL/GenBank/DDBJ databases">
        <title>Bacillus aquiflavi sp. nov., isolated from yellow water of strong flavor Chinese baijiu in Yibin region of China.</title>
        <authorList>
            <person name="Xie J."/>
        </authorList>
    </citation>
    <scope>NUCLEOTIDE SEQUENCE [LARGE SCALE GENOMIC DNA]</scope>
    <source>
        <strain evidence="1 2">SA4</strain>
    </source>
</reference>
<dbReference type="Proteomes" id="UP000481043">
    <property type="component" value="Unassembled WGS sequence"/>
</dbReference>
<comment type="caution">
    <text evidence="1">The sequence shown here is derived from an EMBL/GenBank/DDBJ whole genome shotgun (WGS) entry which is preliminary data.</text>
</comment>
<accession>A0A6M0QB39</accession>
<evidence type="ECO:0000313" key="2">
    <source>
        <dbReference type="Proteomes" id="UP000481043"/>
    </source>
</evidence>
<dbReference type="PIRSF" id="PIRSF016897">
    <property type="entry name" value="GlpP"/>
    <property type="match status" value="1"/>
</dbReference>
<dbReference type="SUPFAM" id="SSF110391">
    <property type="entry name" value="GlpP-like"/>
    <property type="match status" value="1"/>
</dbReference>
<name>A0A6M0QB39_9BACI</name>
<evidence type="ECO:0000313" key="1">
    <source>
        <dbReference type="EMBL" id="NEY73467.1"/>
    </source>
</evidence>
<dbReference type="EMBL" id="JAAIWM010000007">
    <property type="protein sequence ID" value="NEY73467.1"/>
    <property type="molecule type" value="Genomic_DNA"/>
</dbReference>
<dbReference type="GO" id="GO:0006071">
    <property type="term" value="P:glycerol metabolic process"/>
    <property type="evidence" value="ECO:0007669"/>
    <property type="project" value="InterPro"/>
</dbReference>
<sequence length="166" mass="19102">MKDFEKVLKTDHEQIIYLETRLSQVEIIVRYARKHNKKVFMHADLIQGLKPDEYGLEYLIHNVKVDGLVSTRANVIEFAKKHKVISIQRLFALDSHALERNLKMSKKFQPDYIEVLPGILPNVIKEIHEETKIPVIAGGLIRTEEDIQQALNSGAFAVTTSDRALW</sequence>
<keyword evidence="2" id="KW-1185">Reference proteome</keyword>
<dbReference type="GO" id="GO:0001072">
    <property type="term" value="F:transcription antitermination factor activity, RNA binding"/>
    <property type="evidence" value="ECO:0007669"/>
    <property type="project" value="TreeGrafter"/>
</dbReference>
<organism evidence="1 2">
    <name type="scientific">Bacillus mesophilus</name>
    <dbReference type="NCBI Taxonomy" id="1808955"/>
    <lineage>
        <taxon>Bacteria</taxon>
        <taxon>Bacillati</taxon>
        <taxon>Bacillota</taxon>
        <taxon>Bacilli</taxon>
        <taxon>Bacillales</taxon>
        <taxon>Bacillaceae</taxon>
        <taxon>Bacillus</taxon>
    </lineage>
</organism>
<proteinExistence type="predicted"/>
<dbReference type="InterPro" id="IPR006699">
    <property type="entry name" value="GlpP"/>
</dbReference>
<dbReference type="PANTHER" id="PTHR35787">
    <property type="entry name" value="GLYCEROL UPTAKE OPERON ANTITERMINATOR REGULATORY PROTEIN"/>
    <property type="match status" value="1"/>
</dbReference>
<dbReference type="InterPro" id="IPR013785">
    <property type="entry name" value="Aldolase_TIM"/>
</dbReference>
<dbReference type="PANTHER" id="PTHR35787:SF1">
    <property type="entry name" value="GLYCEROL UPTAKE OPERON ANTITERMINATOR REGULATORY PROTEIN"/>
    <property type="match status" value="1"/>
</dbReference>
<dbReference type="GO" id="GO:0045893">
    <property type="term" value="P:positive regulation of DNA-templated transcription"/>
    <property type="evidence" value="ECO:0007669"/>
    <property type="project" value="TreeGrafter"/>
</dbReference>
<dbReference type="Gene3D" id="3.20.20.70">
    <property type="entry name" value="Aldolase class I"/>
    <property type="match status" value="1"/>
</dbReference>
<dbReference type="Pfam" id="PF04309">
    <property type="entry name" value="G3P_antiterm"/>
    <property type="match status" value="1"/>
</dbReference>
<protein>
    <submittedName>
        <fullName evidence="1">Glycerol-3-phosphate responsive antiterminator</fullName>
    </submittedName>
</protein>
<gene>
    <name evidence="1" type="ORF">G4D63_17160</name>
</gene>